<proteinExistence type="predicted"/>
<comment type="caution">
    <text evidence="3">The sequence shown here is derived from an EMBL/GenBank/DDBJ whole genome shotgun (WGS) entry which is preliminary data.</text>
</comment>
<evidence type="ECO:0000256" key="1">
    <source>
        <dbReference type="SAM" id="MobiDB-lite"/>
    </source>
</evidence>
<evidence type="ECO:0000313" key="4">
    <source>
        <dbReference type="Proteomes" id="UP001295423"/>
    </source>
</evidence>
<feature type="region of interest" description="Disordered" evidence="1">
    <location>
        <begin position="16"/>
        <end position="36"/>
    </location>
</feature>
<reference evidence="3" key="1">
    <citation type="submission" date="2023-08" db="EMBL/GenBank/DDBJ databases">
        <authorList>
            <person name="Audoor S."/>
            <person name="Bilcke G."/>
        </authorList>
    </citation>
    <scope>NUCLEOTIDE SEQUENCE</scope>
</reference>
<dbReference type="Proteomes" id="UP001295423">
    <property type="component" value="Unassembled WGS sequence"/>
</dbReference>
<keyword evidence="4" id="KW-1185">Reference proteome</keyword>
<gene>
    <name evidence="3" type="ORF">CYCCA115_LOCUS13181</name>
</gene>
<dbReference type="PANTHER" id="PTHR37171">
    <property type="entry name" value="SERINE/THREONINE-PROTEIN KINASE YRZF-RELATED"/>
    <property type="match status" value="1"/>
</dbReference>
<dbReference type="AlphaFoldDB" id="A0AAD2JHK1"/>
<feature type="region of interest" description="Disordered" evidence="1">
    <location>
        <begin position="55"/>
        <end position="101"/>
    </location>
</feature>
<name>A0AAD2JHK1_9STRA</name>
<organism evidence="3 4">
    <name type="scientific">Cylindrotheca closterium</name>
    <dbReference type="NCBI Taxonomy" id="2856"/>
    <lineage>
        <taxon>Eukaryota</taxon>
        <taxon>Sar</taxon>
        <taxon>Stramenopiles</taxon>
        <taxon>Ochrophyta</taxon>
        <taxon>Bacillariophyta</taxon>
        <taxon>Bacillariophyceae</taxon>
        <taxon>Bacillariophycidae</taxon>
        <taxon>Bacillariales</taxon>
        <taxon>Bacillariaceae</taxon>
        <taxon>Cylindrotheca</taxon>
    </lineage>
</organism>
<evidence type="ECO:0000259" key="2">
    <source>
        <dbReference type="PROSITE" id="PS50011"/>
    </source>
</evidence>
<dbReference type="GO" id="GO:0004672">
    <property type="term" value="F:protein kinase activity"/>
    <property type="evidence" value="ECO:0007669"/>
    <property type="project" value="InterPro"/>
</dbReference>
<feature type="region of interest" description="Disordered" evidence="1">
    <location>
        <begin position="269"/>
        <end position="294"/>
    </location>
</feature>
<accession>A0AAD2JHK1</accession>
<dbReference type="SUPFAM" id="SSF56112">
    <property type="entry name" value="Protein kinase-like (PK-like)"/>
    <property type="match status" value="1"/>
</dbReference>
<dbReference type="InterPro" id="IPR011009">
    <property type="entry name" value="Kinase-like_dom_sf"/>
</dbReference>
<dbReference type="Gene3D" id="1.10.510.10">
    <property type="entry name" value="Transferase(Phosphotransferase) domain 1"/>
    <property type="match status" value="1"/>
</dbReference>
<dbReference type="GO" id="GO:0005524">
    <property type="term" value="F:ATP binding"/>
    <property type="evidence" value="ECO:0007669"/>
    <property type="project" value="InterPro"/>
</dbReference>
<evidence type="ECO:0000313" key="3">
    <source>
        <dbReference type="EMBL" id="CAJ1951674.1"/>
    </source>
</evidence>
<dbReference type="EMBL" id="CAKOGP040001792">
    <property type="protein sequence ID" value="CAJ1951674.1"/>
    <property type="molecule type" value="Genomic_DNA"/>
</dbReference>
<feature type="compositionally biased region" description="Acidic residues" evidence="1">
    <location>
        <begin position="471"/>
        <end position="481"/>
    </location>
</feature>
<sequence length="810" mass="91797">MFRWLLKCCGISVDDARQEEPSEAQSSEEDQQPHGGTITIQELLRPYELFDMTGATHGMSKSTTTSRRRVEVASNDSNKRRRTGTEAGAGTDQKPNASSTRAADFNMKKWDPKDFFGFLSLANSDMTGLTISTEENSLASFRLQEFHTTMATETMKNAFVGNESSLEGLMMTRFIRLQDVFASCQLPEEYRELFFGRKCDMDKKYASKVGPDNGSDMMFAHIRPNGNEHAARVPMENKAPWNFPGGSLTSIENDFARLGRDLNLYDLEPDTPVTSRADGDTTGQVDIGNPHEGEDHVEAMPEVANGESATNSRVPTHSKSGTYTMKHNVFPVRQIVSYMLSMKTRYGILSTGYRFDFLKLEVTDDRKLVVHIAGPFWSVKQLNSSIIAARGYEGKRIATEYYTHIHKYPDTQVSICDPDVRTTNIGEYPFLVGLFRFLFAASGLVDCRDGRESQPYNDGDHEDDGSHREDGIDEDDADHGDDDNSRSNQELLRPRSCMRVSEMPIWYDDYMRRINRRQPSKGGAKEYEELCRNRVGLFSFTSDEERKGYIEMMRDEYQCNWPEPDTILIVDKEGEESSWKPTLTRFGPLTLAELEGGNPRPIGSGRIGEAVRAKIGILDIACKLLCRSLWNEEYYNTRIGELKHETQVYHILCHLQGTAIPRFLYVGSIVNASYWVIPERGEIVAFATTYEGRSLEDMVAPQHAQRFRLEPSVYNQAFADLEAVHDAGVVHGDLELRNLVFDGEKIKFIDFGNALLQSEYGSDIESFEKDKENDFKQLKSMLSWIRPLEETGEARFAEDKEHAQECAPIN</sequence>
<dbReference type="InterPro" id="IPR052396">
    <property type="entry name" value="Meiotic_Drive_Suppr_Kinase"/>
</dbReference>
<feature type="region of interest" description="Disordered" evidence="1">
    <location>
        <begin position="450"/>
        <end position="493"/>
    </location>
</feature>
<protein>
    <recommendedName>
        <fullName evidence="2">Protein kinase domain-containing protein</fullName>
    </recommendedName>
</protein>
<feature type="domain" description="Protein kinase" evidence="2">
    <location>
        <begin position="596"/>
        <end position="810"/>
    </location>
</feature>
<dbReference type="InterPro" id="IPR000719">
    <property type="entry name" value="Prot_kinase_dom"/>
</dbReference>
<dbReference type="PANTHER" id="PTHR37171:SF1">
    <property type="entry name" value="SERINE_THREONINE-PROTEIN KINASE YRZF-RELATED"/>
    <property type="match status" value="1"/>
</dbReference>
<dbReference type="PROSITE" id="PS50011">
    <property type="entry name" value="PROTEIN_KINASE_DOM"/>
    <property type="match status" value="1"/>
</dbReference>